<keyword evidence="2" id="KW-0418">Kinase</keyword>
<dbReference type="RefSeq" id="WP_271199851.1">
    <property type="nucleotide sequence ID" value="NZ_BSFL01000001.1"/>
</dbReference>
<protein>
    <submittedName>
        <fullName evidence="2">Glucosamine kinase GspK</fullName>
    </submittedName>
</protein>
<dbReference type="SUPFAM" id="SSF53067">
    <property type="entry name" value="Actin-like ATPase domain"/>
    <property type="match status" value="2"/>
</dbReference>
<name>A0A9W6N6F3_9HYPH</name>
<comment type="caution">
    <text evidence="2">The sequence shown here is derived from an EMBL/GenBank/DDBJ whole genome shotgun (WGS) entry which is preliminary data.</text>
</comment>
<gene>
    <name evidence="2" type="primary">gspK</name>
    <name evidence="2" type="ORF">GCM10008174_11340</name>
</gene>
<dbReference type="PANTHER" id="PTHR43190:SF3">
    <property type="entry name" value="N-ACETYL-D-GLUCOSAMINE KINASE"/>
    <property type="match status" value="1"/>
</dbReference>
<proteinExistence type="predicted"/>
<dbReference type="EMBL" id="BSFL01000001">
    <property type="protein sequence ID" value="GLK79393.1"/>
    <property type="molecule type" value="Genomic_DNA"/>
</dbReference>
<dbReference type="PANTHER" id="PTHR43190">
    <property type="entry name" value="N-ACETYL-D-GLUCOSAMINE KINASE"/>
    <property type="match status" value="1"/>
</dbReference>
<reference evidence="2" key="1">
    <citation type="journal article" date="2014" name="Int. J. Syst. Evol. Microbiol.">
        <title>Complete genome sequence of Corynebacterium casei LMG S-19264T (=DSM 44701T), isolated from a smear-ripened cheese.</title>
        <authorList>
            <consortium name="US DOE Joint Genome Institute (JGI-PGF)"/>
            <person name="Walter F."/>
            <person name="Albersmeier A."/>
            <person name="Kalinowski J."/>
            <person name="Ruckert C."/>
        </authorList>
    </citation>
    <scope>NUCLEOTIDE SEQUENCE</scope>
    <source>
        <strain evidence="2">VKM B-2748</strain>
    </source>
</reference>
<accession>A0A9W6N6F3</accession>
<dbReference type="InterPro" id="IPR043129">
    <property type="entry name" value="ATPase_NBD"/>
</dbReference>
<feature type="domain" description="ATPase BadF/BadG/BcrA/BcrD type" evidence="1">
    <location>
        <begin position="10"/>
        <end position="257"/>
    </location>
</feature>
<dbReference type="InterPro" id="IPR002731">
    <property type="entry name" value="ATPase_BadF"/>
</dbReference>
<dbReference type="Pfam" id="PF01869">
    <property type="entry name" value="BcrAD_BadFG"/>
    <property type="match status" value="1"/>
</dbReference>
<evidence type="ECO:0000313" key="3">
    <source>
        <dbReference type="Proteomes" id="UP001143309"/>
    </source>
</evidence>
<dbReference type="GO" id="GO:0016301">
    <property type="term" value="F:kinase activity"/>
    <property type="evidence" value="ECO:0007669"/>
    <property type="project" value="UniProtKB-KW"/>
</dbReference>
<dbReference type="CDD" id="cd24082">
    <property type="entry name" value="ASKHA_NBD_GspK-like"/>
    <property type="match status" value="1"/>
</dbReference>
<dbReference type="AlphaFoldDB" id="A0A9W6N6F3"/>
<dbReference type="InterPro" id="IPR052519">
    <property type="entry name" value="Euk-type_GlcNAc_Kinase"/>
</dbReference>
<keyword evidence="2" id="KW-0808">Transferase</keyword>
<reference evidence="2" key="2">
    <citation type="submission" date="2023-01" db="EMBL/GenBank/DDBJ databases">
        <authorList>
            <person name="Sun Q."/>
            <person name="Evtushenko L."/>
        </authorList>
    </citation>
    <scope>NUCLEOTIDE SEQUENCE</scope>
    <source>
        <strain evidence="2">VKM B-2748</strain>
    </source>
</reference>
<keyword evidence="3" id="KW-1185">Reference proteome</keyword>
<dbReference type="Proteomes" id="UP001143309">
    <property type="component" value="Unassembled WGS sequence"/>
</dbReference>
<sequence length="294" mass="28927">MSAGGAPLYLGVDGGGTRCRARIRTADGRLVGEGLAGAANARRGARAAIEASVAAAKAALGAGGLGEDALGRLHAGLALAGVCQREGREAALAEPHPFARRELATDFTAACLGAHGGGDGGVVIVGTGSVAYARRDGREIRLGGWGFEVSDEGGGAPLGRAALRHALRAADGLEPRGPLADDVLARVGGDQDAAVAWVGRAGPAEFGTLAPLVIAHAAVDPAAERLLEQAAIEVSALVVRLGAWGAGQVALVGGLAEPYAPRLGPAAKGLLVAPQGDALEGALALARMGAVAAP</sequence>
<evidence type="ECO:0000259" key="1">
    <source>
        <dbReference type="Pfam" id="PF01869"/>
    </source>
</evidence>
<evidence type="ECO:0000313" key="2">
    <source>
        <dbReference type="EMBL" id="GLK79393.1"/>
    </source>
</evidence>
<organism evidence="2 3">
    <name type="scientific">Methylopila turkensis</name>
    <dbReference type="NCBI Taxonomy" id="1437816"/>
    <lineage>
        <taxon>Bacteria</taxon>
        <taxon>Pseudomonadati</taxon>
        <taxon>Pseudomonadota</taxon>
        <taxon>Alphaproteobacteria</taxon>
        <taxon>Hyphomicrobiales</taxon>
        <taxon>Methylopilaceae</taxon>
        <taxon>Methylopila</taxon>
    </lineage>
</organism>
<dbReference type="Gene3D" id="3.30.420.40">
    <property type="match status" value="2"/>
</dbReference>